<evidence type="ECO:0008006" key="2">
    <source>
        <dbReference type="Google" id="ProtNLM"/>
    </source>
</evidence>
<dbReference type="PROSITE" id="PS00092">
    <property type="entry name" value="N6_MTASE"/>
    <property type="match status" value="1"/>
</dbReference>
<dbReference type="PANTHER" id="PTHR14741">
    <property type="entry name" value="S-ADENOSYLMETHIONINE-DEPENDENT METHYLTRANSFERASE RELATED"/>
    <property type="match status" value="1"/>
</dbReference>
<dbReference type="Gene3D" id="3.40.50.150">
    <property type="entry name" value="Vaccinia Virus protein VP39"/>
    <property type="match status" value="1"/>
</dbReference>
<dbReference type="SUPFAM" id="SSF53335">
    <property type="entry name" value="S-adenosyl-L-methionine-dependent methyltransferases"/>
    <property type="match status" value="1"/>
</dbReference>
<dbReference type="PANTHER" id="PTHR14741:SF32">
    <property type="entry name" value="TRIMETHYLGUANOSINE SYNTHASE"/>
    <property type="match status" value="1"/>
</dbReference>
<dbReference type="InterPro" id="IPR002052">
    <property type="entry name" value="DNA_methylase_N6_adenine_CS"/>
</dbReference>
<reference evidence="1" key="1">
    <citation type="submission" date="2018-10" db="EMBL/GenBank/DDBJ databases">
        <title>Hidden diversity of soil giant viruses.</title>
        <authorList>
            <person name="Schulz F."/>
            <person name="Alteio L."/>
            <person name="Goudeau D."/>
            <person name="Ryan E.M."/>
            <person name="Malmstrom R.R."/>
            <person name="Blanchard J."/>
            <person name="Woyke T."/>
        </authorList>
    </citation>
    <scope>NUCLEOTIDE SEQUENCE</scope>
    <source>
        <strain evidence="1">FNV1</strain>
    </source>
</reference>
<organism evidence="1">
    <name type="scientific">Faunusvirus sp</name>
    <dbReference type="NCBI Taxonomy" id="2487766"/>
    <lineage>
        <taxon>Viruses</taxon>
        <taxon>Varidnaviria</taxon>
        <taxon>Bamfordvirae</taxon>
        <taxon>Nucleocytoviricota</taxon>
        <taxon>Megaviricetes</taxon>
        <taxon>Imitervirales</taxon>
        <taxon>Mimiviridae</taxon>
    </lineage>
</organism>
<dbReference type="InterPro" id="IPR019012">
    <property type="entry name" value="RNA_cap_Gua-N2-MeTrfase"/>
</dbReference>
<sequence length="216" mass="24675">MNNKYGKAVFNKHIAALFPPIDKSLVHKLEIDTIGSYSISIPDDARAINDIVVKHVKPYILANKKDSDKKITIIDATAGVGGNTIAFAQLCDQVNAIELNNDRYRYLVNNVKLYGLKNVIFHNDNFLDIIFDVKQDIIFIDPPWGGKKYKHYETIRLNIGQIPLEDICEMIFKVESAKCVVLKLPKNYDITYLQETLKNRTVDVHKVRKFIVVVVK</sequence>
<dbReference type="GO" id="GO:0071164">
    <property type="term" value="F:RNA cap trimethylguanosine synthase activity"/>
    <property type="evidence" value="ECO:0007669"/>
    <property type="project" value="TreeGrafter"/>
</dbReference>
<evidence type="ECO:0000313" key="1">
    <source>
        <dbReference type="EMBL" id="AYV79764.1"/>
    </source>
</evidence>
<gene>
    <name evidence="1" type="ORF">Faunusvirus47_5</name>
</gene>
<dbReference type="EMBL" id="MK072178">
    <property type="protein sequence ID" value="AYV79764.1"/>
    <property type="molecule type" value="Genomic_DNA"/>
</dbReference>
<dbReference type="InterPro" id="IPR029063">
    <property type="entry name" value="SAM-dependent_MTases_sf"/>
</dbReference>
<protein>
    <recommendedName>
        <fullName evidence="2">Methyltransferase</fullName>
    </recommendedName>
</protein>
<dbReference type="CDD" id="cd02440">
    <property type="entry name" value="AdoMet_MTases"/>
    <property type="match status" value="1"/>
</dbReference>
<dbReference type="GO" id="GO:0003676">
    <property type="term" value="F:nucleic acid binding"/>
    <property type="evidence" value="ECO:0007669"/>
    <property type="project" value="InterPro"/>
</dbReference>
<proteinExistence type="predicted"/>
<accession>A0A3G4ZZR0</accession>
<name>A0A3G4ZZR0_9VIRU</name>
<dbReference type="Pfam" id="PF09445">
    <property type="entry name" value="Methyltransf_15"/>
    <property type="match status" value="1"/>
</dbReference>